<dbReference type="Gramene" id="LPERR09G00350.1">
    <property type="protein sequence ID" value="LPERR09G00350.1"/>
    <property type="gene ID" value="LPERR09G00350"/>
</dbReference>
<dbReference type="HOGENOM" id="CLU_1268534_0_0_1"/>
<organism evidence="2 3">
    <name type="scientific">Leersia perrieri</name>
    <dbReference type="NCBI Taxonomy" id="77586"/>
    <lineage>
        <taxon>Eukaryota</taxon>
        <taxon>Viridiplantae</taxon>
        <taxon>Streptophyta</taxon>
        <taxon>Embryophyta</taxon>
        <taxon>Tracheophyta</taxon>
        <taxon>Spermatophyta</taxon>
        <taxon>Magnoliopsida</taxon>
        <taxon>Liliopsida</taxon>
        <taxon>Poales</taxon>
        <taxon>Poaceae</taxon>
        <taxon>BOP clade</taxon>
        <taxon>Oryzoideae</taxon>
        <taxon>Oryzeae</taxon>
        <taxon>Oryzinae</taxon>
        <taxon>Leersia</taxon>
    </lineage>
</organism>
<reference evidence="3" key="2">
    <citation type="submission" date="2013-12" db="EMBL/GenBank/DDBJ databases">
        <authorList>
            <person name="Yu Y."/>
            <person name="Lee S."/>
            <person name="de Baynast K."/>
            <person name="Wissotski M."/>
            <person name="Liu L."/>
            <person name="Talag J."/>
            <person name="Goicoechea J."/>
            <person name="Angelova A."/>
            <person name="Jetty R."/>
            <person name="Kudrna D."/>
            <person name="Golser W."/>
            <person name="Rivera L."/>
            <person name="Zhang J."/>
            <person name="Wing R."/>
        </authorList>
    </citation>
    <scope>NUCLEOTIDE SEQUENCE</scope>
</reference>
<name>A0A0D9XB76_9ORYZ</name>
<feature type="transmembrane region" description="Helical" evidence="1">
    <location>
        <begin position="6"/>
        <end position="26"/>
    </location>
</feature>
<dbReference type="AlphaFoldDB" id="A0A0D9XB76"/>
<protein>
    <submittedName>
        <fullName evidence="2">Uncharacterized protein</fullName>
    </submittedName>
</protein>
<accession>A0A0D9XB76</accession>
<evidence type="ECO:0000313" key="3">
    <source>
        <dbReference type="Proteomes" id="UP000032180"/>
    </source>
</evidence>
<evidence type="ECO:0000313" key="2">
    <source>
        <dbReference type="EnsemblPlants" id="LPERR09G00350.1"/>
    </source>
</evidence>
<reference evidence="2 3" key="1">
    <citation type="submission" date="2012-08" db="EMBL/GenBank/DDBJ databases">
        <title>Oryza genome evolution.</title>
        <authorList>
            <person name="Wing R.A."/>
        </authorList>
    </citation>
    <scope>NUCLEOTIDE SEQUENCE</scope>
</reference>
<feature type="transmembrane region" description="Helical" evidence="1">
    <location>
        <begin position="38"/>
        <end position="61"/>
    </location>
</feature>
<evidence type="ECO:0000256" key="1">
    <source>
        <dbReference type="SAM" id="Phobius"/>
    </source>
</evidence>
<keyword evidence="1" id="KW-0472">Membrane</keyword>
<proteinExistence type="predicted"/>
<keyword evidence="3" id="KW-1185">Reference proteome</keyword>
<keyword evidence="1" id="KW-1133">Transmembrane helix</keyword>
<sequence>MSGPLVTAMFMGVLDLMTATLLVVAARRLTTLDLVASVQLIFGYLLLLVALVLYIHLAAVIPVSLAVSSAEGRVAASALWMAHEGEEEGGRRAGSRRLPRACCGLPGVRYRCRLLLRVADGNSVRFLPSTGCSAAALHGMCGPVRPAPLNSTVRKLAVGSSVDAPGLTEVYRAVRPHVIFQHDRQLVKQRYLITRVSELGVLGLYGKLIQWFIQPMNN</sequence>
<dbReference type="EnsemblPlants" id="LPERR09G00350.1">
    <property type="protein sequence ID" value="LPERR09G00350.1"/>
    <property type="gene ID" value="LPERR09G00350"/>
</dbReference>
<dbReference type="Proteomes" id="UP000032180">
    <property type="component" value="Chromosome 9"/>
</dbReference>
<keyword evidence="1" id="KW-0812">Transmembrane</keyword>
<reference evidence="2" key="3">
    <citation type="submission" date="2015-04" db="UniProtKB">
        <authorList>
            <consortium name="EnsemblPlants"/>
        </authorList>
    </citation>
    <scope>IDENTIFICATION</scope>
</reference>